<reference evidence="4" key="1">
    <citation type="submission" date="2020-01" db="EMBL/GenBank/DDBJ databases">
        <title>Insect and environment-associated Actinomycetes.</title>
        <authorList>
            <person name="Currrie C."/>
            <person name="Chevrette M."/>
            <person name="Carlson C."/>
            <person name="Stubbendieck R."/>
            <person name="Wendt-Pienkowski E."/>
        </authorList>
    </citation>
    <scope>NUCLEOTIDE SEQUENCE</scope>
    <source>
        <strain evidence="4">SID12501</strain>
    </source>
</reference>
<proteinExistence type="predicted"/>
<name>A0A6B3BND8_9ACTN</name>
<dbReference type="PANTHER" id="PTHR35526">
    <property type="entry name" value="ANTI-SIGMA-F FACTOR RSBW-RELATED"/>
    <property type="match status" value="1"/>
</dbReference>
<keyword evidence="1" id="KW-0808">Transferase</keyword>
<dbReference type="EMBL" id="JAAGLU010000002">
    <property type="protein sequence ID" value="NEC84673.1"/>
    <property type="molecule type" value="Genomic_DNA"/>
</dbReference>
<dbReference type="Pfam" id="PF13581">
    <property type="entry name" value="HATPase_c_2"/>
    <property type="match status" value="1"/>
</dbReference>
<accession>A0A6B3BND8</accession>
<feature type="domain" description="Histidine kinase/HSP90-like ATPase" evidence="3">
    <location>
        <begin position="12"/>
        <end position="102"/>
    </location>
</feature>
<sequence>MFVRHTLAHWHFEKHIDTAALIMSELVTNAVRAGGIIDDQLKSGQITSEHVIGIQLRALETSLYVEVWDRTEAVPVRKNPGVEAVGGRGLLLVEALAEQWDIFRPIIGGKIVWAKLPLDVSIESGTHQQRPPLVLPPGIRASRGSGADQARSALLDQLLTTTITARTKRAA</sequence>
<dbReference type="CDD" id="cd16936">
    <property type="entry name" value="HATPase_RsbW-like"/>
    <property type="match status" value="1"/>
</dbReference>
<evidence type="ECO:0000259" key="3">
    <source>
        <dbReference type="Pfam" id="PF13581"/>
    </source>
</evidence>
<dbReference type="Gene3D" id="3.30.565.10">
    <property type="entry name" value="Histidine kinase-like ATPase, C-terminal domain"/>
    <property type="match status" value="1"/>
</dbReference>
<evidence type="ECO:0000256" key="2">
    <source>
        <dbReference type="SAM" id="MobiDB-lite"/>
    </source>
</evidence>
<dbReference type="AlphaFoldDB" id="A0A6B3BND8"/>
<feature type="region of interest" description="Disordered" evidence="2">
    <location>
        <begin position="127"/>
        <end position="146"/>
    </location>
</feature>
<keyword evidence="4" id="KW-0547">Nucleotide-binding</keyword>
<dbReference type="InterPro" id="IPR050267">
    <property type="entry name" value="Anti-sigma-factor_SerPK"/>
</dbReference>
<evidence type="ECO:0000256" key="1">
    <source>
        <dbReference type="ARBA" id="ARBA00022527"/>
    </source>
</evidence>
<keyword evidence="1" id="KW-0418">Kinase</keyword>
<dbReference type="InterPro" id="IPR003594">
    <property type="entry name" value="HATPase_dom"/>
</dbReference>
<keyword evidence="1" id="KW-0723">Serine/threonine-protein kinase</keyword>
<dbReference type="SUPFAM" id="SSF55874">
    <property type="entry name" value="ATPase domain of HSP90 chaperone/DNA topoisomerase II/histidine kinase"/>
    <property type="match status" value="1"/>
</dbReference>
<comment type="caution">
    <text evidence="4">The sequence shown here is derived from an EMBL/GenBank/DDBJ whole genome shotgun (WGS) entry which is preliminary data.</text>
</comment>
<dbReference type="GO" id="GO:0005524">
    <property type="term" value="F:ATP binding"/>
    <property type="evidence" value="ECO:0007669"/>
    <property type="project" value="UniProtKB-KW"/>
</dbReference>
<dbReference type="InterPro" id="IPR036890">
    <property type="entry name" value="HATPase_C_sf"/>
</dbReference>
<organism evidence="4">
    <name type="scientific">Streptomyces sp. SID12501</name>
    <dbReference type="NCBI Taxonomy" id="2706042"/>
    <lineage>
        <taxon>Bacteria</taxon>
        <taxon>Bacillati</taxon>
        <taxon>Actinomycetota</taxon>
        <taxon>Actinomycetes</taxon>
        <taxon>Kitasatosporales</taxon>
        <taxon>Streptomycetaceae</taxon>
        <taxon>Streptomyces</taxon>
    </lineage>
</organism>
<gene>
    <name evidence="4" type="ORF">G3I71_02050</name>
</gene>
<keyword evidence="4" id="KW-0067">ATP-binding</keyword>
<dbReference type="PANTHER" id="PTHR35526:SF3">
    <property type="entry name" value="ANTI-SIGMA-F FACTOR RSBW"/>
    <property type="match status" value="1"/>
</dbReference>
<evidence type="ECO:0000313" key="4">
    <source>
        <dbReference type="EMBL" id="NEC84673.1"/>
    </source>
</evidence>
<protein>
    <submittedName>
        <fullName evidence="4">ATP-binding protein</fullName>
    </submittedName>
</protein>